<dbReference type="GO" id="GO:0098505">
    <property type="term" value="F:G-rich strand telomeric DNA binding"/>
    <property type="evidence" value="ECO:0007669"/>
    <property type="project" value="TreeGrafter"/>
</dbReference>
<evidence type="ECO:0000256" key="5">
    <source>
        <dbReference type="ARBA" id="ARBA00022454"/>
    </source>
</evidence>
<evidence type="ECO:0000313" key="11">
    <source>
        <dbReference type="EMBL" id="THH20712.1"/>
    </source>
</evidence>
<organism evidence="11 12">
    <name type="scientific">Antrodiella citrinella</name>
    <dbReference type="NCBI Taxonomy" id="2447956"/>
    <lineage>
        <taxon>Eukaryota</taxon>
        <taxon>Fungi</taxon>
        <taxon>Dikarya</taxon>
        <taxon>Basidiomycota</taxon>
        <taxon>Agaricomycotina</taxon>
        <taxon>Agaricomycetes</taxon>
        <taxon>Polyporales</taxon>
        <taxon>Steccherinaceae</taxon>
        <taxon>Antrodiella</taxon>
    </lineage>
</organism>
<dbReference type="GO" id="GO:0000783">
    <property type="term" value="C:nuclear telomere cap complex"/>
    <property type="evidence" value="ECO:0007669"/>
    <property type="project" value="TreeGrafter"/>
</dbReference>
<dbReference type="PANTHER" id="PTHR14513:SF0">
    <property type="entry name" value="PROTECTION OF TELOMERES PROTEIN 1"/>
    <property type="match status" value="1"/>
</dbReference>
<evidence type="ECO:0000256" key="7">
    <source>
        <dbReference type="ARBA" id="ARBA00023125"/>
    </source>
</evidence>
<dbReference type="InterPro" id="IPR011564">
    <property type="entry name" value="Telomer_end-bd_POT1/Cdc13"/>
</dbReference>
<dbReference type="SMART" id="SM00976">
    <property type="entry name" value="Telo_bind"/>
    <property type="match status" value="1"/>
</dbReference>
<comment type="caution">
    <text evidence="11">The sequence shown here is derived from an EMBL/GenBank/DDBJ whole genome shotgun (WGS) entry which is preliminary data.</text>
</comment>
<dbReference type="OrthoDB" id="2186770at2759"/>
<keyword evidence="6" id="KW-0779">Telomere</keyword>
<dbReference type="Pfam" id="PF02765">
    <property type="entry name" value="POT1"/>
    <property type="match status" value="1"/>
</dbReference>
<proteinExistence type="inferred from homology"/>
<comment type="similarity">
    <text evidence="3">Belongs to the telombin family.</text>
</comment>
<feature type="compositionally biased region" description="Basic and acidic residues" evidence="9">
    <location>
        <begin position="289"/>
        <end position="298"/>
    </location>
</feature>
<feature type="region of interest" description="Disordered" evidence="9">
    <location>
        <begin position="1"/>
        <end position="29"/>
    </location>
</feature>
<evidence type="ECO:0000259" key="10">
    <source>
        <dbReference type="SMART" id="SM00976"/>
    </source>
</evidence>
<feature type="compositionally biased region" description="Polar residues" evidence="9">
    <location>
        <begin position="213"/>
        <end position="222"/>
    </location>
</feature>
<dbReference type="Pfam" id="PF16686">
    <property type="entry name" value="POT1PC"/>
    <property type="match status" value="1"/>
</dbReference>
<dbReference type="Proteomes" id="UP000308730">
    <property type="component" value="Unassembled WGS sequence"/>
</dbReference>
<dbReference type="GO" id="GO:0016233">
    <property type="term" value="P:telomere capping"/>
    <property type="evidence" value="ECO:0007669"/>
    <property type="project" value="TreeGrafter"/>
</dbReference>
<sequence length="1067" mass="118267">MKRHSELSKGPQAKRPRSDDPNGASSDPFRMSLQRKASRICVDALDDSGFIKAKVHMKWPWLHERANVILEVMEDTKSKLFGVTFAGPCSRFFNAISLNLELGDILLLSLENASAESVAVCRPNDLPLKLTYEHGVRMKFLSKKTPPTTGMTVDFWADQAKKKAAPKARVGENAPLRRDWFSTPDPEADAEVNNEEPPPGTSDLKKTPPAALQSPTVTTMSPRTVEHPVTAELLRGHSGQPPAPPPKLNPGQMSKKAAKRARRSKEREAKKARKLDPLALPQAQEEVEEGRPRADTLRHGNLPGTSSGDAPNPAAPRNASPLPKPVPSAPQHPESASQSPPEAVQWKGGTPAHAGASQKASQTSEDIGSAELEAGCVVPGGLTYTPLSNLRADRKVVNVIGIVAAIAPLSKTQTQDWSRKVTLVDPFNIDPGDTTRGFVVTCFTKAQQENVPDVDVGNVIVLGRVTISEWRGTHNGTCASNKDWSWSIYEPKTGRVSHSKQRFLSAYNSPQEWHPVKQQYCLHLGNWWQEKVDARMQQKVGGDNISFSVPVNKTQRTHRLIQDASPEAPPSGYFDCTVEILHAHPSKTLNVYCVYVTDYTANENLPIVDGSWCPPALCNMVLKMEAWHDAAMYAETDMKQGDFFSLPNTRIKRDSSGYYEGSVTESCRFEKLDEDVLEESPHLAELLNRKSKWIEDTEAAGHDMFPHQGFSKAIPNKYFSCTVQLLSISAKEDCTYIYVTDYTARDDLAPVHIDRNLMRAIGVNRIVKMALFDEQRTVMENLKIGDYLSIKSVRLKPFRRGVDGNLAGHISGNERLICKLQHENTRNKDLVNLLQRKKEIEQDLEAKQLVVATTGAAMSGAGTSGAASLREHAAEPKALLQPWKTTSASKLVMSNETGTLLRPISIKKVLAYGRDPCHFRIIARVVDFWPKDPSNCVGLYCTHCKESVLAEDKDCPTCDSIVRSTFHFWLKLEDEHDDIMNVGVESACTLLSGLEAAKLREDEDTYHEFRKRLASVVGDLMDKDEAKGNENMPCHTPWLDITVLSGTSLSGVREYVFLDHTVLQDYV</sequence>
<evidence type="ECO:0000256" key="8">
    <source>
        <dbReference type="ARBA" id="ARBA00023242"/>
    </source>
</evidence>
<dbReference type="Gene3D" id="2.40.50.140">
    <property type="entry name" value="Nucleic acid-binding proteins"/>
    <property type="match status" value="3"/>
</dbReference>
<dbReference type="EMBL" id="SGPM01000480">
    <property type="protein sequence ID" value="THH20712.1"/>
    <property type="molecule type" value="Genomic_DNA"/>
</dbReference>
<evidence type="ECO:0000256" key="3">
    <source>
        <dbReference type="ARBA" id="ARBA00008442"/>
    </source>
</evidence>
<feature type="compositionally biased region" description="Low complexity" evidence="9">
    <location>
        <begin position="310"/>
        <end position="321"/>
    </location>
</feature>
<dbReference type="InterPro" id="IPR012340">
    <property type="entry name" value="NA-bd_OB-fold"/>
</dbReference>
<feature type="region of interest" description="Disordered" evidence="9">
    <location>
        <begin position="162"/>
        <end position="366"/>
    </location>
</feature>
<accession>A0A4S4M653</accession>
<dbReference type="SUPFAM" id="SSF50249">
    <property type="entry name" value="Nucleic acid-binding proteins"/>
    <property type="match status" value="2"/>
</dbReference>
<dbReference type="PANTHER" id="PTHR14513">
    <property type="entry name" value="PROTECTION OF TELOMERES 1"/>
    <property type="match status" value="1"/>
</dbReference>
<evidence type="ECO:0000256" key="9">
    <source>
        <dbReference type="SAM" id="MobiDB-lite"/>
    </source>
</evidence>
<keyword evidence="12" id="KW-1185">Reference proteome</keyword>
<gene>
    <name evidence="11" type="ORF">EUX98_g8531</name>
</gene>
<keyword evidence="5" id="KW-0158">Chromosome</keyword>
<evidence type="ECO:0000256" key="4">
    <source>
        <dbReference type="ARBA" id="ARBA00015253"/>
    </source>
</evidence>
<name>A0A4S4M653_9APHY</name>
<feature type="domain" description="Telomeric single stranded DNA binding POT1/Cdc13" evidence="10">
    <location>
        <begin position="384"/>
        <end position="529"/>
    </location>
</feature>
<keyword evidence="8" id="KW-0539">Nucleus</keyword>
<evidence type="ECO:0000256" key="2">
    <source>
        <dbReference type="ARBA" id="ARBA00004574"/>
    </source>
</evidence>
<evidence type="ECO:0000256" key="6">
    <source>
        <dbReference type="ARBA" id="ARBA00022895"/>
    </source>
</evidence>
<dbReference type="GO" id="GO:0010521">
    <property type="term" value="F:telomerase inhibitor activity"/>
    <property type="evidence" value="ECO:0007669"/>
    <property type="project" value="TreeGrafter"/>
</dbReference>
<comment type="subcellular location">
    <subcellularLocation>
        <location evidence="2">Chromosome</location>
        <location evidence="2">Telomere</location>
    </subcellularLocation>
    <subcellularLocation>
        <location evidence="1">Nucleus</location>
    </subcellularLocation>
</comment>
<dbReference type="InterPro" id="IPR032042">
    <property type="entry name" value="POT1PC"/>
</dbReference>
<dbReference type="AlphaFoldDB" id="A0A4S4M653"/>
<reference evidence="11 12" key="1">
    <citation type="submission" date="2019-02" db="EMBL/GenBank/DDBJ databases">
        <title>Genome sequencing of the rare red list fungi Antrodiella citrinella (Flaviporus citrinellus).</title>
        <authorList>
            <person name="Buettner E."/>
            <person name="Kellner H."/>
        </authorList>
    </citation>
    <scope>NUCLEOTIDE SEQUENCE [LARGE SCALE GENOMIC DNA]</scope>
    <source>
        <strain evidence="11 12">DSM 108506</strain>
    </source>
</reference>
<dbReference type="InterPro" id="IPR028389">
    <property type="entry name" value="POT1"/>
</dbReference>
<keyword evidence="7" id="KW-0238">DNA-binding</keyword>
<evidence type="ECO:0000313" key="12">
    <source>
        <dbReference type="Proteomes" id="UP000308730"/>
    </source>
</evidence>
<dbReference type="GO" id="GO:0032210">
    <property type="term" value="P:regulation of telomere maintenance via telomerase"/>
    <property type="evidence" value="ECO:0007669"/>
    <property type="project" value="TreeGrafter"/>
</dbReference>
<evidence type="ECO:0000256" key="1">
    <source>
        <dbReference type="ARBA" id="ARBA00004123"/>
    </source>
</evidence>
<protein>
    <recommendedName>
        <fullName evidence="4">Protection of telomeres protein 1</fullName>
    </recommendedName>
</protein>